<dbReference type="Proteomes" id="UP000654720">
    <property type="component" value="Chromosome"/>
</dbReference>
<dbReference type="RefSeq" id="WP_027200884.1">
    <property type="nucleotide sequence ID" value="NZ_CAJUBB010000001.1"/>
</dbReference>
<keyword evidence="4" id="KW-1185">Reference proteome</keyword>
<dbReference type="Gene3D" id="2.120.10.80">
    <property type="entry name" value="Kelch-type beta propeller"/>
    <property type="match status" value="1"/>
</dbReference>
<dbReference type="GeneID" id="93096431"/>
<keyword evidence="2" id="KW-0677">Repeat</keyword>
<dbReference type="EMBL" id="CP069450">
    <property type="protein sequence ID" value="QRO50739.1"/>
    <property type="molecule type" value="Genomic_DNA"/>
</dbReference>
<dbReference type="PANTHER" id="PTHR45632:SF3">
    <property type="entry name" value="KELCH-LIKE PROTEIN 32"/>
    <property type="match status" value="1"/>
</dbReference>
<reference evidence="3 4" key="1">
    <citation type="submission" date="2021-02" db="EMBL/GenBank/DDBJ databases">
        <title>FDA dAtabase for Regulatory Grade micrObial Sequences (FDA-ARGOS): Supporting development and validation of Infectious Disease Dx tests.</title>
        <authorList>
            <person name="Carlson P."/>
            <person name="Fischbach M."/>
            <person name="Hastie J."/>
            <person name="Bilen M."/>
            <person name="Cheng A."/>
            <person name="Tallon L."/>
            <person name="Sadzewicz L."/>
            <person name="Zhao X."/>
            <person name="Boylan J."/>
            <person name="Ott S."/>
            <person name="Bowen H."/>
            <person name="Vavikolanu K."/>
            <person name="Mehta A."/>
            <person name="Aluvathingal J."/>
            <person name="Nadendla S."/>
            <person name="Yan Y."/>
            <person name="Sichtig H."/>
        </authorList>
    </citation>
    <scope>NUCLEOTIDE SEQUENCE [LARGE SCALE GENOMIC DNA]</scope>
    <source>
        <strain evidence="3 4">FDAARGOS_1229</strain>
    </source>
</reference>
<protein>
    <recommendedName>
        <fullName evidence="5">Galactose oxidase</fullName>
    </recommendedName>
</protein>
<name>A0ABX7H794_9BACT</name>
<dbReference type="PANTHER" id="PTHR45632">
    <property type="entry name" value="LD33804P"/>
    <property type="match status" value="1"/>
</dbReference>
<evidence type="ECO:0000256" key="1">
    <source>
        <dbReference type="ARBA" id="ARBA00022441"/>
    </source>
</evidence>
<dbReference type="InterPro" id="IPR015915">
    <property type="entry name" value="Kelch-typ_b-propeller"/>
</dbReference>
<sequence>MRGAQLKNRSWLLYLIIIFLYSCEDNDDKISANLPELKKTFISISGSTGLYDAVTFNIGGTEYIGLGWNNIMGDNLHFSKYSPNFHEWEMIESVYPGKPRYGAVAFVIEGKAYVGLGYMLSHNVHEVYDDFFVYDTLTRNWEKLSFQFPGKARRGAVAFSIGGKGYVGTGTVNPGLPGDEEYLADFYEFDPQIGWKQISNISYPRYGATAFVAEGSGYVCFGNLYGGVSRECGIQKFDPNTGKWTGLPVCYEDGEIGRLLSRSGVKSFVLNKGGHDYVYIFGGLTSPSDKTLGWGYNPSKNIWKSVDYPVGGDYGFTIGEYGYAMSTGNGGGAFEAYIFRAID</sequence>
<evidence type="ECO:0000313" key="4">
    <source>
        <dbReference type="Proteomes" id="UP000654720"/>
    </source>
</evidence>
<accession>A0ABX7H794</accession>
<evidence type="ECO:0008006" key="5">
    <source>
        <dbReference type="Google" id="ProtNLM"/>
    </source>
</evidence>
<dbReference type="SUPFAM" id="SSF117281">
    <property type="entry name" value="Kelch motif"/>
    <property type="match status" value="1"/>
</dbReference>
<gene>
    <name evidence="3" type="ORF">I6J59_03660</name>
</gene>
<evidence type="ECO:0000256" key="2">
    <source>
        <dbReference type="ARBA" id="ARBA00022737"/>
    </source>
</evidence>
<organism evidence="3 4">
    <name type="scientific">Butyricimonas virosa</name>
    <dbReference type="NCBI Taxonomy" id="544645"/>
    <lineage>
        <taxon>Bacteria</taxon>
        <taxon>Pseudomonadati</taxon>
        <taxon>Bacteroidota</taxon>
        <taxon>Bacteroidia</taxon>
        <taxon>Bacteroidales</taxon>
        <taxon>Odoribacteraceae</taxon>
        <taxon>Butyricimonas</taxon>
    </lineage>
</organism>
<evidence type="ECO:0000313" key="3">
    <source>
        <dbReference type="EMBL" id="QRO50739.1"/>
    </source>
</evidence>
<proteinExistence type="predicted"/>
<keyword evidence="1" id="KW-0880">Kelch repeat</keyword>
<dbReference type="PROSITE" id="PS51257">
    <property type="entry name" value="PROKAR_LIPOPROTEIN"/>
    <property type="match status" value="1"/>
</dbReference>